<organism evidence="4 5">
    <name type="scientific">Pontivivens ytuae</name>
    <dbReference type="NCBI Taxonomy" id="2789856"/>
    <lineage>
        <taxon>Bacteria</taxon>
        <taxon>Pseudomonadati</taxon>
        <taxon>Pseudomonadota</taxon>
        <taxon>Alphaproteobacteria</taxon>
        <taxon>Rhodobacterales</taxon>
        <taxon>Paracoccaceae</taxon>
        <taxon>Pontivivens</taxon>
    </lineage>
</organism>
<reference evidence="4 5" key="1">
    <citation type="submission" date="2020-11" db="EMBL/GenBank/DDBJ databases">
        <title>Description of Pontivivens ytuae sp. nov. isolated from deep sea sediment of Mariana Trench.</title>
        <authorList>
            <person name="Wang Z."/>
            <person name="Sun Q.-L."/>
            <person name="Xu X.-D."/>
            <person name="Tang Y.-Z."/>
            <person name="Zhang J."/>
        </authorList>
    </citation>
    <scope>NUCLEOTIDE SEQUENCE [LARGE SCALE GENOMIC DNA]</scope>
    <source>
        <strain evidence="4 5">MT2928</strain>
    </source>
</reference>
<dbReference type="EMBL" id="CP064942">
    <property type="protein sequence ID" value="QPH52259.1"/>
    <property type="molecule type" value="Genomic_DNA"/>
</dbReference>
<dbReference type="AlphaFoldDB" id="A0A7S9LNB5"/>
<dbReference type="RefSeq" id="WP_196101473.1">
    <property type="nucleotide sequence ID" value="NZ_CP064942.1"/>
</dbReference>
<feature type="binding site" evidence="2">
    <location>
        <position position="287"/>
    </location>
    <ligand>
        <name>Zn(2+)</name>
        <dbReference type="ChEBI" id="CHEBI:29105"/>
        <note>catalytic</note>
    </ligand>
</feature>
<dbReference type="PANTHER" id="PTHR34217">
    <property type="entry name" value="METAL-DEPENDENT CARBOXYPEPTIDASE"/>
    <property type="match status" value="1"/>
</dbReference>
<dbReference type="GO" id="GO:0046872">
    <property type="term" value="F:metal ion binding"/>
    <property type="evidence" value="ECO:0007669"/>
    <property type="project" value="UniProtKB-KW"/>
</dbReference>
<comment type="cofactor">
    <cofactor evidence="2">
        <name>Zn(2+)</name>
        <dbReference type="ChEBI" id="CHEBI:29105"/>
    </cofactor>
    <text evidence="2">Binds 1 zinc ion per subunit.</text>
</comment>
<dbReference type="PANTHER" id="PTHR34217:SF1">
    <property type="entry name" value="CARBOXYPEPTIDASE 1"/>
    <property type="match status" value="1"/>
</dbReference>
<dbReference type="PIRSF" id="PIRSF006615">
    <property type="entry name" value="Zn_crbxpep_Taq"/>
    <property type="match status" value="1"/>
</dbReference>
<sequence length="490" mass="53713">MAYDALIAHVKQTQALDQVGMLLEWDQEAMMPPAGTGLRAEQRGALEAVLHARRTDPRIGDWLAAVDEGTLDAAGRANVDRIRRDFIRNERMPCDLAEAIARATSLGHRTWAQAREASDFAAFQPALTEIVNLKRQQADAQRLDGETRYDALLDGFEPGMREGPLREVLGGLRAPLSDLRARIAASGRDVPELTGSFAPDKQMALARELATVFGYDWQAGRMDLVTHPFCVGTLSDVRITTRVDEAQPFDCLYSVIHEVGHAVYEQGVPEAHALTPAGGHVSMGVHESQSRLMENQLGRSRAFCGWLHGKMVQSFGIEMGAEDFYAAVNRVAPGFIRTEADEVHYNLHILMRFDLERALLDGELEVADLEGAWSERFETDFGQVVPDAARGVLQDVHWSAGLFGYFPTYALGNIYAAALHEALRAALPDLDALLAKGESGPVVTWLRENVHSHGAIIPAPELMERATGGPVTPAPLIAYLEAKFGELYGL</sequence>
<dbReference type="InterPro" id="IPR001333">
    <property type="entry name" value="Peptidase_M32_Taq"/>
</dbReference>
<evidence type="ECO:0000313" key="4">
    <source>
        <dbReference type="EMBL" id="QPH52259.1"/>
    </source>
</evidence>
<dbReference type="Proteomes" id="UP000594800">
    <property type="component" value="Chromosome"/>
</dbReference>
<evidence type="ECO:0000313" key="5">
    <source>
        <dbReference type="Proteomes" id="UP000594800"/>
    </source>
</evidence>
<evidence type="ECO:0000256" key="2">
    <source>
        <dbReference type="PIRSR" id="PIRSR006615-1"/>
    </source>
</evidence>
<keyword evidence="1 4" id="KW-0121">Carboxypeptidase</keyword>
<keyword evidence="5" id="KW-1185">Reference proteome</keyword>
<proteinExistence type="inferred from homology"/>
<dbReference type="Gene3D" id="1.10.1370.30">
    <property type="match status" value="1"/>
</dbReference>
<feature type="binding site" evidence="2">
    <location>
        <position position="261"/>
    </location>
    <ligand>
        <name>Zn(2+)</name>
        <dbReference type="ChEBI" id="CHEBI:29105"/>
        <note>catalytic</note>
    </ligand>
</feature>
<keyword evidence="2" id="KW-0862">Zinc</keyword>
<gene>
    <name evidence="4" type="ORF">I0K15_10490</name>
</gene>
<dbReference type="PROSITE" id="PS52034">
    <property type="entry name" value="PEPTIDASE_M32"/>
    <property type="match status" value="1"/>
</dbReference>
<evidence type="ECO:0000256" key="3">
    <source>
        <dbReference type="PIRSR" id="PIRSR006615-2"/>
    </source>
</evidence>
<dbReference type="GO" id="GO:0006508">
    <property type="term" value="P:proteolysis"/>
    <property type="evidence" value="ECO:0007669"/>
    <property type="project" value="UniProtKB-UniRule"/>
</dbReference>
<dbReference type="EC" id="3.4.17.19" evidence="1"/>
<feature type="active site" description="Proton donor/acceptor" evidence="3">
    <location>
        <position position="258"/>
    </location>
</feature>
<dbReference type="PRINTS" id="PR00998">
    <property type="entry name" value="CRBOXYPTASET"/>
</dbReference>
<dbReference type="Pfam" id="PF02074">
    <property type="entry name" value="Peptidase_M32"/>
    <property type="match status" value="1"/>
</dbReference>
<dbReference type="KEGG" id="poz:I0K15_10490"/>
<keyword evidence="1" id="KW-0645">Protease</keyword>
<feature type="binding site" evidence="2">
    <location>
        <position position="257"/>
    </location>
    <ligand>
        <name>Zn(2+)</name>
        <dbReference type="ChEBI" id="CHEBI:29105"/>
        <note>catalytic</note>
    </ligand>
</feature>
<comment type="similarity">
    <text evidence="1">Belongs to the peptidase M32 family.</text>
</comment>
<keyword evidence="1" id="KW-0482">Metalloprotease</keyword>
<dbReference type="CDD" id="cd06460">
    <property type="entry name" value="M32_Taq"/>
    <property type="match status" value="1"/>
</dbReference>
<keyword evidence="1" id="KW-0378">Hydrolase</keyword>
<accession>A0A7S9LNB5</accession>
<comment type="catalytic activity">
    <reaction evidence="1">
        <text>Release of a C-terminal amino acid with broad specificity, except for -Pro.</text>
        <dbReference type="EC" id="3.4.17.19"/>
    </reaction>
</comment>
<dbReference type="GO" id="GO:0004181">
    <property type="term" value="F:metallocarboxypeptidase activity"/>
    <property type="evidence" value="ECO:0007669"/>
    <property type="project" value="UniProtKB-UniRule"/>
</dbReference>
<name>A0A7S9LNB5_9RHOB</name>
<dbReference type="SUPFAM" id="SSF55486">
    <property type="entry name" value="Metalloproteases ('zincins'), catalytic domain"/>
    <property type="match status" value="1"/>
</dbReference>
<keyword evidence="1 2" id="KW-0479">Metal-binding</keyword>
<comment type="function">
    <text evidence="1">Broad specificity carboxypetidase that releases amino acids sequentially from the C-terminus, including neutral, aromatic, polar and basic residues.</text>
</comment>
<evidence type="ECO:0000256" key="1">
    <source>
        <dbReference type="PIRNR" id="PIRNR006615"/>
    </source>
</evidence>
<protein>
    <recommendedName>
        <fullName evidence="1">Metal-dependent carboxypeptidase</fullName>
        <ecNumber evidence="1">3.4.17.19</ecNumber>
    </recommendedName>
</protein>